<protein>
    <submittedName>
        <fullName evidence="2">Uncharacterized protein</fullName>
    </submittedName>
</protein>
<comment type="caution">
    <text evidence="2">The sequence shown here is derived from an EMBL/GenBank/DDBJ whole genome shotgun (WGS) entry which is preliminary data.</text>
</comment>
<dbReference type="RefSeq" id="WP_208256276.1">
    <property type="nucleotide sequence ID" value="NZ_JAGEOJ010000006.1"/>
</dbReference>
<organism evidence="2 3">
    <name type="scientific">Actinomadura barringtoniae</name>
    <dbReference type="NCBI Taxonomy" id="1427535"/>
    <lineage>
        <taxon>Bacteria</taxon>
        <taxon>Bacillati</taxon>
        <taxon>Actinomycetota</taxon>
        <taxon>Actinomycetes</taxon>
        <taxon>Streptosporangiales</taxon>
        <taxon>Thermomonosporaceae</taxon>
        <taxon>Actinomadura</taxon>
    </lineage>
</organism>
<keyword evidence="3" id="KW-1185">Reference proteome</keyword>
<keyword evidence="1" id="KW-1133">Transmembrane helix</keyword>
<accession>A0A939PG69</accession>
<dbReference type="Proteomes" id="UP000669179">
    <property type="component" value="Unassembled WGS sequence"/>
</dbReference>
<proteinExistence type="predicted"/>
<evidence type="ECO:0000313" key="3">
    <source>
        <dbReference type="Proteomes" id="UP000669179"/>
    </source>
</evidence>
<dbReference type="AlphaFoldDB" id="A0A939PG69"/>
<gene>
    <name evidence="2" type="ORF">J4573_16010</name>
</gene>
<feature type="transmembrane region" description="Helical" evidence="1">
    <location>
        <begin position="22"/>
        <end position="45"/>
    </location>
</feature>
<dbReference type="Pfam" id="PF19545">
    <property type="entry name" value="DUF6069"/>
    <property type="match status" value="1"/>
</dbReference>
<name>A0A939PG69_9ACTN</name>
<dbReference type="InterPro" id="IPR045713">
    <property type="entry name" value="DUF6069"/>
</dbReference>
<sequence length="105" mass="11319">MVWAATAHLDLTIHRNGTVQEIGPVTVVMSALFADLAGWALLTLLERFTSRPRRNRTITATTALLLSLTGPLTQATNLTTTPTLISMHLVVATVLIPSLARTSRS</sequence>
<evidence type="ECO:0000256" key="1">
    <source>
        <dbReference type="SAM" id="Phobius"/>
    </source>
</evidence>
<dbReference type="EMBL" id="JAGEOJ010000006">
    <property type="protein sequence ID" value="MBO2448609.1"/>
    <property type="molecule type" value="Genomic_DNA"/>
</dbReference>
<keyword evidence="1" id="KW-0812">Transmembrane</keyword>
<reference evidence="2" key="1">
    <citation type="submission" date="2021-03" db="EMBL/GenBank/DDBJ databases">
        <authorList>
            <person name="Kanchanasin P."/>
            <person name="Saeng-In P."/>
            <person name="Phongsopitanun W."/>
            <person name="Yuki M."/>
            <person name="Kudo T."/>
            <person name="Ohkuma M."/>
            <person name="Tanasupawat S."/>
        </authorList>
    </citation>
    <scope>NUCLEOTIDE SEQUENCE</scope>
    <source>
        <strain evidence="2">GKU 128</strain>
    </source>
</reference>
<keyword evidence="1" id="KW-0472">Membrane</keyword>
<evidence type="ECO:0000313" key="2">
    <source>
        <dbReference type="EMBL" id="MBO2448609.1"/>
    </source>
</evidence>